<dbReference type="Gene3D" id="3.90.226.10">
    <property type="entry name" value="2-enoyl-CoA Hydratase, Chain A, domain 1"/>
    <property type="match status" value="1"/>
</dbReference>
<evidence type="ECO:0000256" key="2">
    <source>
        <dbReference type="ARBA" id="ARBA00011915"/>
    </source>
</evidence>
<dbReference type="EMBL" id="CP045032">
    <property type="protein sequence ID" value="QFQ02863.1"/>
    <property type="molecule type" value="Genomic_DNA"/>
</dbReference>
<name>A0A5J6ZAZ7_9CORY</name>
<keyword evidence="6" id="KW-1185">Reference proteome</keyword>
<evidence type="ECO:0000259" key="4">
    <source>
        <dbReference type="Pfam" id="PF16113"/>
    </source>
</evidence>
<evidence type="ECO:0000256" key="3">
    <source>
        <dbReference type="ARBA" id="ARBA00022801"/>
    </source>
</evidence>
<dbReference type="GO" id="GO:0006574">
    <property type="term" value="P:L-valine catabolic process"/>
    <property type="evidence" value="ECO:0007669"/>
    <property type="project" value="TreeGrafter"/>
</dbReference>
<dbReference type="EC" id="3.1.2.4" evidence="2"/>
<accession>A0A5J6ZAZ7</accession>
<dbReference type="InterPro" id="IPR029045">
    <property type="entry name" value="ClpP/crotonase-like_dom_sf"/>
</dbReference>
<dbReference type="OrthoDB" id="9790967at2"/>
<dbReference type="Pfam" id="PF16113">
    <property type="entry name" value="ECH_2"/>
    <property type="match status" value="1"/>
</dbReference>
<dbReference type="NCBIfam" id="NF004127">
    <property type="entry name" value="PRK05617.1"/>
    <property type="match status" value="1"/>
</dbReference>
<dbReference type="PANTHER" id="PTHR43176">
    <property type="entry name" value="3-HYDROXYISOBUTYRYL-COA HYDROLASE-RELATED"/>
    <property type="match status" value="1"/>
</dbReference>
<keyword evidence="5" id="KW-0456">Lyase</keyword>
<dbReference type="AlphaFoldDB" id="A0A5J6ZAZ7"/>
<dbReference type="PANTHER" id="PTHR43176:SF3">
    <property type="entry name" value="3-HYDROXYISOBUTYRYL-COA HYDROLASE, MITOCHONDRIAL"/>
    <property type="match status" value="1"/>
</dbReference>
<dbReference type="CDD" id="cd06558">
    <property type="entry name" value="crotonase-like"/>
    <property type="match status" value="1"/>
</dbReference>
<dbReference type="GO" id="GO:0016829">
    <property type="term" value="F:lyase activity"/>
    <property type="evidence" value="ECO:0007669"/>
    <property type="project" value="UniProtKB-KW"/>
</dbReference>
<dbReference type="InterPro" id="IPR032259">
    <property type="entry name" value="HIBYL-CoA-H"/>
</dbReference>
<protein>
    <recommendedName>
        <fullName evidence="2">3-hydroxyisobutyryl-CoA hydrolase</fullName>
        <ecNumber evidence="2">3.1.2.4</ecNumber>
    </recommendedName>
</protein>
<dbReference type="RefSeq" id="WP_151903174.1">
    <property type="nucleotide sequence ID" value="NZ_CP045032.1"/>
</dbReference>
<dbReference type="GO" id="GO:0003860">
    <property type="term" value="F:3-hydroxyisobutyryl-CoA hydrolase activity"/>
    <property type="evidence" value="ECO:0007669"/>
    <property type="project" value="UniProtKB-EC"/>
</dbReference>
<comment type="catalytic activity">
    <reaction evidence="1">
        <text>3-hydroxy-2-methylpropanoyl-CoA + H2O = 3-hydroxy-2-methylpropanoate + CoA + H(+)</text>
        <dbReference type="Rhea" id="RHEA:20888"/>
        <dbReference type="ChEBI" id="CHEBI:11805"/>
        <dbReference type="ChEBI" id="CHEBI:15377"/>
        <dbReference type="ChEBI" id="CHEBI:15378"/>
        <dbReference type="ChEBI" id="CHEBI:57287"/>
        <dbReference type="ChEBI" id="CHEBI:57340"/>
        <dbReference type="EC" id="3.1.2.4"/>
    </reaction>
</comment>
<dbReference type="InterPro" id="IPR045004">
    <property type="entry name" value="ECH_dom"/>
</dbReference>
<organism evidence="5 6">
    <name type="scientific">Corynebacterium urogenitale</name>
    <dbReference type="NCBI Taxonomy" id="2487892"/>
    <lineage>
        <taxon>Bacteria</taxon>
        <taxon>Bacillati</taxon>
        <taxon>Actinomycetota</taxon>
        <taxon>Actinomycetes</taxon>
        <taxon>Mycobacteriales</taxon>
        <taxon>Corynebacteriaceae</taxon>
        <taxon>Corynebacterium</taxon>
    </lineage>
</organism>
<sequence>MSDQTFIKTRVEGRTGIIELDRPKALNSLTHEMVRAIDSALEEWAGDDSIATVIVQSTAPRAFCAGGDVRSVRESDLAGDLAAGDAFFDDEYAMNLRMAQYPKPIVALLEGVVMGGGFGISAHGSHRVVTPRTVGAMPEAAIGFVPDVGMSFVLNNLPVDRAIGLFIGCTGWRLTPADMLFTGLGNVLVDDVTSVADGLRTEAMNDVLARLSMERSELEEPESLLEKHQQWIVETFSEGSWVEIEERIASAEPRNEDEEAFLEKVRECLKAANPASLVAMVELFRRNAETDVATALKNELEIGSKLRREPNFAEGVRAVLVDKDHAPHFEPDSARNINPQVYAGLLD</sequence>
<dbReference type="SUPFAM" id="SSF52096">
    <property type="entry name" value="ClpP/crotonase"/>
    <property type="match status" value="1"/>
</dbReference>
<dbReference type="KEGG" id="cuo:CUROG_07570"/>
<evidence type="ECO:0000256" key="1">
    <source>
        <dbReference type="ARBA" id="ARBA00001709"/>
    </source>
</evidence>
<evidence type="ECO:0000313" key="6">
    <source>
        <dbReference type="Proteomes" id="UP000326711"/>
    </source>
</evidence>
<dbReference type="Proteomes" id="UP000326711">
    <property type="component" value="Chromosome"/>
</dbReference>
<proteinExistence type="predicted"/>
<gene>
    <name evidence="5" type="primary">echA3</name>
    <name evidence="5" type="ORF">CUROG_07570</name>
</gene>
<reference evidence="6" key="1">
    <citation type="submission" date="2019-10" db="EMBL/GenBank/DDBJ databases">
        <title>Complete genome sequence of Corynebacterium urogenitalis DSM 108747, isolated from the genital tract of a cow.</title>
        <authorList>
            <person name="Ruckert C."/>
            <person name="Ballas P."/>
            <person name="Wagener K."/>
            <person name="Drillich M."/>
            <person name="Kaempfer P."/>
            <person name="Busse H.-J."/>
            <person name="Ehling-Schulz M."/>
        </authorList>
    </citation>
    <scope>NUCLEOTIDE SEQUENCE [LARGE SCALE GENOMIC DNA]</scope>
    <source>
        <strain evidence="6">LMM 1652</strain>
    </source>
</reference>
<feature type="domain" description="Enoyl-CoA hydratase/isomerase" evidence="4">
    <location>
        <begin position="16"/>
        <end position="342"/>
    </location>
</feature>
<keyword evidence="3" id="KW-0378">Hydrolase</keyword>
<evidence type="ECO:0000313" key="5">
    <source>
        <dbReference type="EMBL" id="QFQ02863.1"/>
    </source>
</evidence>